<keyword evidence="2" id="KW-1185">Reference proteome</keyword>
<reference evidence="1 2" key="1">
    <citation type="submission" date="2014-01" db="EMBL/GenBank/DDBJ databases">
        <title>Roseivivax isoporae LMG 25204 Genome Sequencing.</title>
        <authorList>
            <person name="Lai Q."/>
            <person name="Li G."/>
            <person name="Shao Z."/>
        </authorList>
    </citation>
    <scope>NUCLEOTIDE SEQUENCE [LARGE SCALE GENOMIC DNA]</scope>
    <source>
        <strain evidence="1 2">LMG 25204</strain>
    </source>
</reference>
<organism evidence="1 2">
    <name type="scientific">Roseivivax isoporae LMG 25204</name>
    <dbReference type="NCBI Taxonomy" id="1449351"/>
    <lineage>
        <taxon>Bacteria</taxon>
        <taxon>Pseudomonadati</taxon>
        <taxon>Pseudomonadota</taxon>
        <taxon>Alphaproteobacteria</taxon>
        <taxon>Rhodobacterales</taxon>
        <taxon>Roseobacteraceae</taxon>
        <taxon>Roseivivax</taxon>
    </lineage>
</organism>
<dbReference type="STRING" id="1449351.RISW2_14895"/>
<dbReference type="eggNOG" id="ENOG5031BD3">
    <property type="taxonomic scope" value="Bacteria"/>
</dbReference>
<dbReference type="OrthoDB" id="7283678at2"/>
<name>X7F393_9RHOB</name>
<comment type="caution">
    <text evidence="1">The sequence shown here is derived from an EMBL/GenBank/DDBJ whole genome shotgun (WGS) entry which is preliminary data.</text>
</comment>
<evidence type="ECO:0000313" key="1">
    <source>
        <dbReference type="EMBL" id="ETX27285.1"/>
    </source>
</evidence>
<gene>
    <name evidence="1" type="ORF">RISW2_14895</name>
</gene>
<dbReference type="AlphaFoldDB" id="X7F393"/>
<dbReference type="RefSeq" id="WP_043774059.1">
    <property type="nucleotide sequence ID" value="NZ_JAME01000036.1"/>
</dbReference>
<proteinExistence type="predicted"/>
<protein>
    <submittedName>
        <fullName evidence="1">Uncharacterized protein</fullName>
    </submittedName>
</protein>
<sequence>MLPVHWLMRMRRWAQHPPSPARVKLVLAVVAICTALFVVERYVGLPDWMAVDRIDRGVPMVR</sequence>
<accession>X7F393</accession>
<dbReference type="EMBL" id="JAME01000036">
    <property type="protein sequence ID" value="ETX27285.1"/>
    <property type="molecule type" value="Genomic_DNA"/>
</dbReference>
<evidence type="ECO:0000313" key="2">
    <source>
        <dbReference type="Proteomes" id="UP000023430"/>
    </source>
</evidence>
<dbReference type="Proteomes" id="UP000023430">
    <property type="component" value="Unassembled WGS sequence"/>
</dbReference>